<evidence type="ECO:0000259" key="8">
    <source>
        <dbReference type="PROSITE" id="PS51372"/>
    </source>
</evidence>
<comment type="caution">
    <text evidence="9">The sequence shown here is derived from an EMBL/GenBank/DDBJ whole genome shotgun (WGS) entry which is preliminary data.</text>
</comment>
<dbReference type="SUPFAM" id="SSF52794">
    <property type="entry name" value="PTS system IIB component-like"/>
    <property type="match status" value="1"/>
</dbReference>
<dbReference type="GO" id="GO:0008982">
    <property type="term" value="F:protein-N(PI)-phosphohistidine-sugar phosphotransferase activity"/>
    <property type="evidence" value="ECO:0007669"/>
    <property type="project" value="InterPro"/>
</dbReference>
<dbReference type="InterPro" id="IPR036634">
    <property type="entry name" value="PRD_sf"/>
</dbReference>
<dbReference type="GO" id="GO:0006355">
    <property type="term" value="P:regulation of DNA-templated transcription"/>
    <property type="evidence" value="ECO:0007669"/>
    <property type="project" value="InterPro"/>
</dbReference>
<reference evidence="9 10" key="2">
    <citation type="submission" date="2020-02" db="EMBL/GenBank/DDBJ databases">
        <title>The new genus of Enterobacteriales.</title>
        <authorList>
            <person name="Kim I.S."/>
        </authorList>
    </citation>
    <scope>NUCLEOTIDE SEQUENCE [LARGE SCALE GENOMIC DNA]</scope>
    <source>
        <strain evidence="9 10">SAP-6</strain>
    </source>
</reference>
<name>A0A845SHH8_9GAMM</name>
<dbReference type="Pfam" id="PF05043">
    <property type="entry name" value="Mga"/>
    <property type="match status" value="1"/>
</dbReference>
<protein>
    <submittedName>
        <fullName evidence="9">PRD domain-containing protein</fullName>
    </submittedName>
</protein>
<evidence type="ECO:0000259" key="7">
    <source>
        <dbReference type="PROSITE" id="PS51099"/>
    </source>
</evidence>
<dbReference type="InterPro" id="IPR013196">
    <property type="entry name" value="HTH_11"/>
</dbReference>
<dbReference type="CDD" id="cd05568">
    <property type="entry name" value="PTS_IIB_bgl_like"/>
    <property type="match status" value="1"/>
</dbReference>
<sequence length="524" mass="59583">MQPLTLRQNRLLKYLLQHQEHVTVKNMASYLDVSEKTIHRDMQFVEAFLSAWNIYPDKKVGAGILLTADDGKRLVLLGQRIVADDSVSDALTNNARRVKIASQLLSDTPRETSISKLSERYFISSASIVNDLKIIENWMQPRGLALVRGQSGTHIEGSESNVRQAMVALINDVMNHKEPGECRHSRLDPGSYKALTRHFGEGDVLFVQQLLQQMEQQLSYPLGEPYYINIFTHILIMMHRMALGNALTLDEKSQPQQMDGRIFSIAGKMVAHIEQRVNNRLPSDEVWFIYQYIISSGIVIEERADNQPTHYQFSNDETRRLTLGLIDIFSTLINLDLRGDALLYDGLLIHVKPLLNRLKYHISIRNPLLADIKSEFQEIYQLTLKAVGQLCRRFALQDIAQDEVGYLTVHFQASMERNIAHKRILVVCSTGVGTSHLLKSRILRAFPDWIIVGVVSAGNMAAFCRQEEIDLVISTIHLEEQQVPIVYVSAFFNDDDIKHVTEKAIANKLHQAVDKLSAAEHWIP</sequence>
<dbReference type="Gene3D" id="1.10.1790.10">
    <property type="entry name" value="PRD domain"/>
    <property type="match status" value="2"/>
</dbReference>
<feature type="domain" description="PRD" evidence="8">
    <location>
        <begin position="198"/>
        <end position="303"/>
    </location>
</feature>
<keyword evidence="10" id="KW-1185">Reference proteome</keyword>
<keyword evidence="4" id="KW-0805">Transcription regulation</keyword>
<evidence type="ECO:0000256" key="6">
    <source>
        <dbReference type="ARBA" id="ARBA00023163"/>
    </source>
</evidence>
<dbReference type="Gene3D" id="1.10.10.10">
    <property type="entry name" value="Winged helix-like DNA-binding domain superfamily/Winged helix DNA-binding domain"/>
    <property type="match status" value="2"/>
</dbReference>
<dbReference type="InterPro" id="IPR036388">
    <property type="entry name" value="WH-like_DNA-bd_sf"/>
</dbReference>
<evidence type="ECO:0000256" key="4">
    <source>
        <dbReference type="ARBA" id="ARBA00023015"/>
    </source>
</evidence>
<dbReference type="Pfam" id="PF08279">
    <property type="entry name" value="HTH_11"/>
    <property type="match status" value="1"/>
</dbReference>
<dbReference type="GO" id="GO:0009401">
    <property type="term" value="P:phosphoenolpyruvate-dependent sugar phosphotransferase system"/>
    <property type="evidence" value="ECO:0007669"/>
    <property type="project" value="UniProtKB-KW"/>
</dbReference>
<dbReference type="InterPro" id="IPR013011">
    <property type="entry name" value="PTS_EIIB_2"/>
</dbReference>
<keyword evidence="3" id="KW-0677">Repeat</keyword>
<dbReference type="InterPro" id="IPR036390">
    <property type="entry name" value="WH_DNA-bd_sf"/>
</dbReference>
<keyword evidence="2" id="KW-0598">Phosphotransferase system</keyword>
<dbReference type="InterPro" id="IPR003501">
    <property type="entry name" value="PTS_EIIB_2/3"/>
</dbReference>
<evidence type="ECO:0000256" key="2">
    <source>
        <dbReference type="ARBA" id="ARBA00022683"/>
    </source>
</evidence>
<proteinExistence type="predicted"/>
<dbReference type="InterPro" id="IPR011608">
    <property type="entry name" value="PRD"/>
</dbReference>
<evidence type="ECO:0000313" key="10">
    <source>
        <dbReference type="Proteomes" id="UP000461443"/>
    </source>
</evidence>
<dbReference type="InterPro" id="IPR050661">
    <property type="entry name" value="BglG_antiterminators"/>
</dbReference>
<evidence type="ECO:0000256" key="1">
    <source>
        <dbReference type="ARBA" id="ARBA00022679"/>
    </source>
</evidence>
<gene>
    <name evidence="9" type="ORF">GRH90_11245</name>
</gene>
<evidence type="ECO:0000256" key="3">
    <source>
        <dbReference type="ARBA" id="ARBA00022737"/>
    </source>
</evidence>
<dbReference type="Proteomes" id="UP000461443">
    <property type="component" value="Unassembled WGS sequence"/>
</dbReference>
<dbReference type="Gene3D" id="3.40.50.2300">
    <property type="match status" value="1"/>
</dbReference>
<dbReference type="RefSeq" id="WP_162366043.1">
    <property type="nucleotide sequence ID" value="NZ_WUBS01000007.1"/>
</dbReference>
<dbReference type="InterPro" id="IPR007737">
    <property type="entry name" value="Mga_HTH"/>
</dbReference>
<reference evidence="9 10" key="1">
    <citation type="submission" date="2019-12" db="EMBL/GenBank/DDBJ databases">
        <authorList>
            <person name="Lee S.D."/>
        </authorList>
    </citation>
    <scope>NUCLEOTIDE SEQUENCE [LARGE SCALE GENOMIC DNA]</scope>
    <source>
        <strain evidence="9 10">SAP-6</strain>
    </source>
</reference>
<dbReference type="PANTHER" id="PTHR30185:SF18">
    <property type="entry name" value="TRANSCRIPTIONAL REGULATOR MTLR"/>
    <property type="match status" value="1"/>
</dbReference>
<keyword evidence="1" id="KW-0808">Transferase</keyword>
<dbReference type="PANTHER" id="PTHR30185">
    <property type="entry name" value="CRYPTIC BETA-GLUCOSIDE BGL OPERON ANTITERMINATOR"/>
    <property type="match status" value="1"/>
</dbReference>
<keyword evidence="5" id="KW-0010">Activator</keyword>
<evidence type="ECO:0000256" key="5">
    <source>
        <dbReference type="ARBA" id="ARBA00023159"/>
    </source>
</evidence>
<dbReference type="AlphaFoldDB" id="A0A845SHH8"/>
<dbReference type="Pfam" id="PF00874">
    <property type="entry name" value="PRD"/>
    <property type="match status" value="2"/>
</dbReference>
<dbReference type="PROSITE" id="PS51099">
    <property type="entry name" value="PTS_EIIB_TYPE_2"/>
    <property type="match status" value="1"/>
</dbReference>
<organism evidence="9 10">
    <name type="scientific">Acerihabitans arboris</name>
    <dbReference type="NCBI Taxonomy" id="2691583"/>
    <lineage>
        <taxon>Bacteria</taxon>
        <taxon>Pseudomonadati</taxon>
        <taxon>Pseudomonadota</taxon>
        <taxon>Gammaproteobacteria</taxon>
        <taxon>Enterobacterales</taxon>
        <taxon>Pectobacteriaceae</taxon>
        <taxon>Acerihabitans</taxon>
    </lineage>
</organism>
<feature type="domain" description="PRD" evidence="8">
    <location>
        <begin position="313"/>
        <end position="421"/>
    </location>
</feature>
<feature type="domain" description="PTS EIIB type-2" evidence="7">
    <location>
        <begin position="422"/>
        <end position="512"/>
    </location>
</feature>
<dbReference type="SUPFAM" id="SSF46785">
    <property type="entry name" value="Winged helix' DNA-binding domain"/>
    <property type="match status" value="1"/>
</dbReference>
<accession>A0A845SHH8</accession>
<keyword evidence="6" id="KW-0804">Transcription</keyword>
<evidence type="ECO:0000313" key="9">
    <source>
        <dbReference type="EMBL" id="NDL63319.1"/>
    </source>
</evidence>
<dbReference type="SUPFAM" id="SSF63520">
    <property type="entry name" value="PTS-regulatory domain, PRD"/>
    <property type="match status" value="2"/>
</dbReference>
<dbReference type="EMBL" id="WUBS01000007">
    <property type="protein sequence ID" value="NDL63319.1"/>
    <property type="molecule type" value="Genomic_DNA"/>
</dbReference>
<dbReference type="PROSITE" id="PS51372">
    <property type="entry name" value="PRD_2"/>
    <property type="match status" value="2"/>
</dbReference>
<dbReference type="Pfam" id="PF02302">
    <property type="entry name" value="PTS_IIB"/>
    <property type="match status" value="1"/>
</dbReference>
<dbReference type="InterPro" id="IPR036095">
    <property type="entry name" value="PTS_EIIB-like_sf"/>
</dbReference>